<dbReference type="GO" id="GO:0004601">
    <property type="term" value="F:peroxidase activity"/>
    <property type="evidence" value="ECO:0007669"/>
    <property type="project" value="UniProtKB-KW"/>
</dbReference>
<evidence type="ECO:0000256" key="8">
    <source>
        <dbReference type="SAM" id="SignalP"/>
    </source>
</evidence>
<comment type="cofactor">
    <cofactor evidence="1">
        <name>heme b</name>
        <dbReference type="ChEBI" id="CHEBI:60344"/>
    </cofactor>
</comment>
<comment type="caution">
    <text evidence="10">The sequence shown here is derived from an EMBL/GenBank/DDBJ whole genome shotgun (WGS) entry which is preliminary data.</text>
</comment>
<evidence type="ECO:0000259" key="9">
    <source>
        <dbReference type="PROSITE" id="PS51405"/>
    </source>
</evidence>
<sequence>MLSHIILVLACAAVVSSQPSDNHEWKAPEMGQVRSPCPGLNTLANHGYISRSGKGITIAEIMEGAVAGFNVANTSILQAAKVGLLSGSAFDTMDLDALALHNLVEHDASISRQDWALGDNLNFNETLFSVMANINPESDFYSPETAAQVQKMRLDDSIARNPSVTNTDKEFQLRCRESALYLSIFGNTTTGVAPKQFVNIFFRDERLPIEEGWKRSEVLITPDTMHPMQTFIFHNSNWTQTQACEPLVLGSGIVI</sequence>
<dbReference type="PANTHER" id="PTHR33577">
    <property type="entry name" value="STERIGMATOCYSTIN BIOSYNTHESIS PEROXIDASE STCC-RELATED"/>
    <property type="match status" value="1"/>
</dbReference>
<keyword evidence="4" id="KW-0479">Metal-binding</keyword>
<organism evidence="10 11">
    <name type="scientific">Roridomyces roridus</name>
    <dbReference type="NCBI Taxonomy" id="1738132"/>
    <lineage>
        <taxon>Eukaryota</taxon>
        <taxon>Fungi</taxon>
        <taxon>Dikarya</taxon>
        <taxon>Basidiomycota</taxon>
        <taxon>Agaricomycotina</taxon>
        <taxon>Agaricomycetes</taxon>
        <taxon>Agaricomycetidae</taxon>
        <taxon>Agaricales</taxon>
        <taxon>Marasmiineae</taxon>
        <taxon>Mycenaceae</taxon>
        <taxon>Roridomyces</taxon>
    </lineage>
</organism>
<feature type="domain" description="Heme haloperoxidase family profile" evidence="9">
    <location>
        <begin position="21"/>
        <end position="230"/>
    </location>
</feature>
<dbReference type="EMBL" id="JARKIF010000049">
    <property type="protein sequence ID" value="KAJ7607503.1"/>
    <property type="molecule type" value="Genomic_DNA"/>
</dbReference>
<evidence type="ECO:0000256" key="6">
    <source>
        <dbReference type="ARBA" id="ARBA00023004"/>
    </source>
</evidence>
<evidence type="ECO:0000256" key="7">
    <source>
        <dbReference type="ARBA" id="ARBA00025795"/>
    </source>
</evidence>
<keyword evidence="3" id="KW-0349">Heme</keyword>
<protein>
    <submittedName>
        <fullName evidence="10">Cloroperoxidase</fullName>
    </submittedName>
</protein>
<evidence type="ECO:0000256" key="5">
    <source>
        <dbReference type="ARBA" id="ARBA00023002"/>
    </source>
</evidence>
<dbReference type="Pfam" id="PF01328">
    <property type="entry name" value="Peroxidase_2"/>
    <property type="match status" value="1"/>
</dbReference>
<gene>
    <name evidence="10" type="ORF">FB45DRAFT_947801</name>
</gene>
<keyword evidence="11" id="KW-1185">Reference proteome</keyword>
<dbReference type="PROSITE" id="PS51405">
    <property type="entry name" value="HEME_HALOPEROXIDASE"/>
    <property type="match status" value="1"/>
</dbReference>
<feature type="signal peptide" evidence="8">
    <location>
        <begin position="1"/>
        <end position="17"/>
    </location>
</feature>
<dbReference type="Gene3D" id="1.10.489.10">
    <property type="entry name" value="Chloroperoxidase-like"/>
    <property type="match status" value="1"/>
</dbReference>
<reference evidence="10" key="1">
    <citation type="submission" date="2023-03" db="EMBL/GenBank/DDBJ databases">
        <title>Massive genome expansion in bonnet fungi (Mycena s.s.) driven by repeated elements and novel gene families across ecological guilds.</title>
        <authorList>
            <consortium name="Lawrence Berkeley National Laboratory"/>
            <person name="Harder C.B."/>
            <person name="Miyauchi S."/>
            <person name="Viragh M."/>
            <person name="Kuo A."/>
            <person name="Thoen E."/>
            <person name="Andreopoulos B."/>
            <person name="Lu D."/>
            <person name="Skrede I."/>
            <person name="Drula E."/>
            <person name="Henrissat B."/>
            <person name="Morin E."/>
            <person name="Kohler A."/>
            <person name="Barry K."/>
            <person name="LaButti K."/>
            <person name="Morin E."/>
            <person name="Salamov A."/>
            <person name="Lipzen A."/>
            <person name="Mereny Z."/>
            <person name="Hegedus B."/>
            <person name="Baldrian P."/>
            <person name="Stursova M."/>
            <person name="Weitz H."/>
            <person name="Taylor A."/>
            <person name="Grigoriev I.V."/>
            <person name="Nagy L.G."/>
            <person name="Martin F."/>
            <person name="Kauserud H."/>
        </authorList>
    </citation>
    <scope>NUCLEOTIDE SEQUENCE</scope>
    <source>
        <strain evidence="10">9284</strain>
    </source>
</reference>
<evidence type="ECO:0000256" key="2">
    <source>
        <dbReference type="ARBA" id="ARBA00022559"/>
    </source>
</evidence>
<name>A0AAD7B2F4_9AGAR</name>
<accession>A0AAD7B2F4</accession>
<comment type="similarity">
    <text evidence="7">Belongs to the chloroperoxidase family.</text>
</comment>
<keyword evidence="6" id="KW-0408">Iron</keyword>
<evidence type="ECO:0000313" key="10">
    <source>
        <dbReference type="EMBL" id="KAJ7607503.1"/>
    </source>
</evidence>
<evidence type="ECO:0000256" key="4">
    <source>
        <dbReference type="ARBA" id="ARBA00022723"/>
    </source>
</evidence>
<feature type="chain" id="PRO_5042003643" evidence="8">
    <location>
        <begin position="18"/>
        <end position="255"/>
    </location>
</feature>
<dbReference type="Proteomes" id="UP001221142">
    <property type="component" value="Unassembled WGS sequence"/>
</dbReference>
<keyword evidence="5" id="KW-0560">Oxidoreductase</keyword>
<dbReference type="SUPFAM" id="SSF47571">
    <property type="entry name" value="Cloroperoxidase"/>
    <property type="match status" value="1"/>
</dbReference>
<dbReference type="GO" id="GO:0046872">
    <property type="term" value="F:metal ion binding"/>
    <property type="evidence" value="ECO:0007669"/>
    <property type="project" value="UniProtKB-KW"/>
</dbReference>
<evidence type="ECO:0000256" key="3">
    <source>
        <dbReference type="ARBA" id="ARBA00022617"/>
    </source>
</evidence>
<keyword evidence="8" id="KW-0732">Signal</keyword>
<dbReference type="InterPro" id="IPR036851">
    <property type="entry name" value="Chloroperoxidase-like_sf"/>
</dbReference>
<evidence type="ECO:0000313" key="11">
    <source>
        <dbReference type="Proteomes" id="UP001221142"/>
    </source>
</evidence>
<keyword evidence="2" id="KW-0575">Peroxidase</keyword>
<dbReference type="InterPro" id="IPR000028">
    <property type="entry name" value="Chloroperoxidase"/>
</dbReference>
<dbReference type="PANTHER" id="PTHR33577:SF9">
    <property type="entry name" value="PEROXIDASE STCC"/>
    <property type="match status" value="1"/>
</dbReference>
<evidence type="ECO:0000256" key="1">
    <source>
        <dbReference type="ARBA" id="ARBA00001970"/>
    </source>
</evidence>
<dbReference type="AlphaFoldDB" id="A0AAD7B2F4"/>
<proteinExistence type="inferred from homology"/>